<dbReference type="PaxDb" id="1198114-AciX9_1670"/>
<dbReference type="InterPro" id="IPR003838">
    <property type="entry name" value="ABC3_permease_C"/>
</dbReference>
<dbReference type="OrthoDB" id="102443at2"/>
<evidence type="ECO:0000313" key="10">
    <source>
        <dbReference type="EMBL" id="ADW68720.1"/>
    </source>
</evidence>
<dbReference type="HOGENOM" id="CLU_009433_1_0_0"/>
<dbReference type="eggNOG" id="COG0577">
    <property type="taxonomic scope" value="Bacteria"/>
</dbReference>
<keyword evidence="2" id="KW-1003">Cell membrane</keyword>
<feature type="transmembrane region" description="Helical" evidence="7">
    <location>
        <begin position="683"/>
        <end position="704"/>
    </location>
</feature>
<keyword evidence="11" id="KW-1185">Reference proteome</keyword>
<keyword evidence="3 7" id="KW-0812">Transmembrane</keyword>
<dbReference type="Pfam" id="PF02687">
    <property type="entry name" value="FtsX"/>
    <property type="match status" value="2"/>
</dbReference>
<feature type="domain" description="MacB-like periplasmic core" evidence="9">
    <location>
        <begin position="422"/>
        <end position="650"/>
    </location>
</feature>
<sequence length="807" mass="86254">MLPFASDLRFAIRQLRRSPGFSLLAIVTMALAIGVSTAVFSVLDAMVVRPLPYKNPDSIVVLRTWSPQGYGQPASWLQYLDWRRENKTLSALAGYGMDSINMESGQSATPVRAVSGTDNFFDVFGVQPMLGRTFRTGEDKAGHNDVVVLSYELWKQTFGADRNIVGSKIRLDGTPTEVIGVMPAGFRYPLSVSNALYRPFHLPATRIATRGQHFLPTIGRLKDGVTMSQAEADMGQVFQNLGRLYPDEAGRRVHLLSESEASLGKTGGPLRVLVLSVFGVLIIGCVNIAGLLLVRGVRRQREFALRSAIGAGRGRIVRQLLTESAVLSLAGAAGGVLLAAGMLQVMRQLLISSLSRGADVELNLPVLAAAVVIALVTGLTAGTLPALQFSRLAPAMALRSGGAAGSSLGQNRLRFTLIAVQIAIAMGLLVCSGLLLRNLHDMRSTSLGFSPDKLLTEEVTLTAANYVGRDMVTSFYNPLLERVRALPGVAGAGMINLLPIQESGSNGDMHIVGKPPLAPNQEMLAEIRSISPGALEAIGAHLIKGRTISGSVDHAGAPINVTVNEAFVHKFFSPGEEAVGRQIDWGNDKITIVGVMSNLRQDLGQPSMAEMDLPAAQIPAEYASSELLHMTLVVQVANGDPASVSNALREAMHQIDPSVPFRAPLTMNQVVAETLTFERLESWLFGIFAVLALTLSLVGIYGMVHHEVELQTRDIGIRMALGSSRTRVVRQILTRVTLLLTAGLGCGWLLTLAMQRTISSVVELHATQNASLLGGLTLVLAFFGVAAGLLPARRAASISPTEALRAE</sequence>
<dbReference type="EMBL" id="CP002480">
    <property type="protein sequence ID" value="ADW68720.1"/>
    <property type="molecule type" value="Genomic_DNA"/>
</dbReference>
<evidence type="ECO:0000256" key="4">
    <source>
        <dbReference type="ARBA" id="ARBA00022989"/>
    </source>
</evidence>
<dbReference type="GO" id="GO:0005886">
    <property type="term" value="C:plasma membrane"/>
    <property type="evidence" value="ECO:0007669"/>
    <property type="project" value="UniProtKB-SubCell"/>
</dbReference>
<feature type="domain" description="MacB-like periplasmic core" evidence="9">
    <location>
        <begin position="22"/>
        <end position="236"/>
    </location>
</feature>
<evidence type="ECO:0000256" key="2">
    <source>
        <dbReference type="ARBA" id="ARBA00022475"/>
    </source>
</evidence>
<comment type="subcellular location">
    <subcellularLocation>
        <location evidence="1">Cell membrane</location>
        <topology evidence="1">Multi-pass membrane protein</topology>
    </subcellularLocation>
</comment>
<feature type="transmembrane region" description="Helical" evidence="7">
    <location>
        <begin position="272"/>
        <end position="294"/>
    </location>
</feature>
<dbReference type="PANTHER" id="PTHR30572:SF4">
    <property type="entry name" value="ABC TRANSPORTER PERMEASE YTRF"/>
    <property type="match status" value="1"/>
</dbReference>
<dbReference type="InterPro" id="IPR025857">
    <property type="entry name" value="MacB_PCD"/>
</dbReference>
<protein>
    <submittedName>
        <fullName evidence="10">Permease</fullName>
    </submittedName>
</protein>
<reference evidence="11" key="1">
    <citation type="submission" date="2011-01" db="EMBL/GenBank/DDBJ databases">
        <title>Complete sequence of chromosome of Acidobacterium sp. MP5ACTX9.</title>
        <authorList>
            <consortium name="US DOE Joint Genome Institute"/>
            <person name="Lucas S."/>
            <person name="Copeland A."/>
            <person name="Lapidus A."/>
            <person name="Cheng J.-F."/>
            <person name="Goodwin L."/>
            <person name="Pitluck S."/>
            <person name="Teshima H."/>
            <person name="Detter J.C."/>
            <person name="Han C."/>
            <person name="Tapia R."/>
            <person name="Land M."/>
            <person name="Hauser L."/>
            <person name="Kyrpides N."/>
            <person name="Ivanova N."/>
            <person name="Ovchinnikova G."/>
            <person name="Pagani I."/>
            <person name="Rawat S.R."/>
            <person name="Mannisto M."/>
            <person name="Haggblom M.M."/>
            <person name="Woyke T."/>
        </authorList>
    </citation>
    <scope>NUCLEOTIDE SEQUENCE [LARGE SCALE GENOMIC DNA]</scope>
    <source>
        <strain evidence="11">MP5ACTX9</strain>
    </source>
</reference>
<dbReference type="Proteomes" id="UP000000343">
    <property type="component" value="Chromosome"/>
</dbReference>
<name>E8WY93_GRATM</name>
<dbReference type="NCBIfam" id="TIGR03434">
    <property type="entry name" value="ADOP"/>
    <property type="match status" value="1"/>
</dbReference>
<accession>E8WY93</accession>
<feature type="transmembrane region" description="Helical" evidence="7">
    <location>
        <begin position="732"/>
        <end position="750"/>
    </location>
</feature>
<dbReference type="Pfam" id="PF12704">
    <property type="entry name" value="MacB_PCD"/>
    <property type="match status" value="2"/>
</dbReference>
<organism evidence="11">
    <name type="scientific">Granulicella tundricola (strain ATCC BAA-1859 / DSM 23138 / MP5ACTX9)</name>
    <dbReference type="NCBI Taxonomy" id="1198114"/>
    <lineage>
        <taxon>Bacteria</taxon>
        <taxon>Pseudomonadati</taxon>
        <taxon>Acidobacteriota</taxon>
        <taxon>Terriglobia</taxon>
        <taxon>Terriglobales</taxon>
        <taxon>Acidobacteriaceae</taxon>
        <taxon>Granulicella</taxon>
    </lineage>
</organism>
<feature type="transmembrane region" description="Helical" evidence="7">
    <location>
        <begin position="366"/>
        <end position="387"/>
    </location>
</feature>
<feature type="transmembrane region" description="Helical" evidence="7">
    <location>
        <begin position="21"/>
        <end position="43"/>
    </location>
</feature>
<feature type="domain" description="ABC3 transporter permease C-terminal" evidence="8">
    <location>
        <begin position="277"/>
        <end position="393"/>
    </location>
</feature>
<feature type="transmembrane region" description="Helical" evidence="7">
    <location>
        <begin position="325"/>
        <end position="346"/>
    </location>
</feature>
<evidence type="ECO:0000256" key="7">
    <source>
        <dbReference type="SAM" id="Phobius"/>
    </source>
</evidence>
<dbReference type="InterPro" id="IPR017800">
    <property type="entry name" value="ADOP"/>
</dbReference>
<evidence type="ECO:0000259" key="9">
    <source>
        <dbReference type="Pfam" id="PF12704"/>
    </source>
</evidence>
<feature type="transmembrane region" description="Helical" evidence="7">
    <location>
        <begin position="770"/>
        <end position="790"/>
    </location>
</feature>
<dbReference type="RefSeq" id="WP_013580039.1">
    <property type="nucleotide sequence ID" value="NC_015064.1"/>
</dbReference>
<dbReference type="AlphaFoldDB" id="E8WY93"/>
<feature type="transmembrane region" description="Helical" evidence="7">
    <location>
        <begin position="415"/>
        <end position="436"/>
    </location>
</feature>
<dbReference type="STRING" id="1198114.AciX9_1670"/>
<dbReference type="PANTHER" id="PTHR30572">
    <property type="entry name" value="MEMBRANE COMPONENT OF TRANSPORTER-RELATED"/>
    <property type="match status" value="1"/>
</dbReference>
<gene>
    <name evidence="10" type="ordered locus">AciX9_1670</name>
</gene>
<proteinExistence type="inferred from homology"/>
<evidence type="ECO:0000256" key="3">
    <source>
        <dbReference type="ARBA" id="ARBA00022692"/>
    </source>
</evidence>
<dbReference type="KEGG" id="acm:AciX9_1670"/>
<evidence type="ECO:0000313" key="11">
    <source>
        <dbReference type="Proteomes" id="UP000000343"/>
    </source>
</evidence>
<evidence type="ECO:0000256" key="6">
    <source>
        <dbReference type="ARBA" id="ARBA00038076"/>
    </source>
</evidence>
<dbReference type="GO" id="GO:0022857">
    <property type="term" value="F:transmembrane transporter activity"/>
    <property type="evidence" value="ECO:0007669"/>
    <property type="project" value="TreeGrafter"/>
</dbReference>
<keyword evidence="4 7" id="KW-1133">Transmembrane helix</keyword>
<evidence type="ECO:0000256" key="1">
    <source>
        <dbReference type="ARBA" id="ARBA00004651"/>
    </source>
</evidence>
<evidence type="ECO:0000259" key="8">
    <source>
        <dbReference type="Pfam" id="PF02687"/>
    </source>
</evidence>
<comment type="similarity">
    <text evidence="6">Belongs to the ABC-4 integral membrane protein family.</text>
</comment>
<keyword evidence="5 7" id="KW-0472">Membrane</keyword>
<evidence type="ECO:0000256" key="5">
    <source>
        <dbReference type="ARBA" id="ARBA00023136"/>
    </source>
</evidence>
<feature type="domain" description="ABC3 transporter permease C-terminal" evidence="8">
    <location>
        <begin position="687"/>
        <end position="800"/>
    </location>
</feature>
<dbReference type="InterPro" id="IPR050250">
    <property type="entry name" value="Macrolide_Exporter_MacB"/>
</dbReference>